<evidence type="ECO:0000313" key="2">
    <source>
        <dbReference type="Proteomes" id="UP001597063"/>
    </source>
</evidence>
<keyword evidence="2" id="KW-1185">Reference proteome</keyword>
<gene>
    <name evidence="1" type="ORF">ACFQZM_22875</name>
</gene>
<dbReference type="RefSeq" id="WP_242619335.1">
    <property type="nucleotide sequence ID" value="NZ_CAACUY010000069.1"/>
</dbReference>
<evidence type="ECO:0000313" key="1">
    <source>
        <dbReference type="EMBL" id="MFD0687359.1"/>
    </source>
</evidence>
<accession>A0ABW2XMU0</accession>
<reference evidence="2" key="1">
    <citation type="journal article" date="2019" name="Int. J. Syst. Evol. Microbiol.">
        <title>The Global Catalogue of Microorganisms (GCM) 10K type strain sequencing project: providing services to taxonomists for standard genome sequencing and annotation.</title>
        <authorList>
            <consortium name="The Broad Institute Genomics Platform"/>
            <consortium name="The Broad Institute Genome Sequencing Center for Infectious Disease"/>
            <person name="Wu L."/>
            <person name="Ma J."/>
        </authorList>
    </citation>
    <scope>NUCLEOTIDE SEQUENCE [LARGE SCALE GENOMIC DNA]</scope>
    <source>
        <strain evidence="2">JCM 9371</strain>
    </source>
</reference>
<name>A0ABW2XMU0_9ACTN</name>
<proteinExistence type="predicted"/>
<comment type="caution">
    <text evidence="1">The sequence shown here is derived from an EMBL/GenBank/DDBJ whole genome shotgun (WGS) entry which is preliminary data.</text>
</comment>
<protein>
    <recommendedName>
        <fullName evidence="3">DNA (Cytosine-5)-methyltransferase 1</fullName>
    </recommendedName>
</protein>
<dbReference type="Proteomes" id="UP001597063">
    <property type="component" value="Unassembled WGS sequence"/>
</dbReference>
<sequence>MGLPPGHVTDPAIWTAYTETARQRGARCTPATVRSAQLRALGNGVVPQQGTAALALLLDRLTARPADTRGAA</sequence>
<organism evidence="1 2">
    <name type="scientific">Actinomadura fibrosa</name>
    <dbReference type="NCBI Taxonomy" id="111802"/>
    <lineage>
        <taxon>Bacteria</taxon>
        <taxon>Bacillati</taxon>
        <taxon>Actinomycetota</taxon>
        <taxon>Actinomycetes</taxon>
        <taxon>Streptosporangiales</taxon>
        <taxon>Thermomonosporaceae</taxon>
        <taxon>Actinomadura</taxon>
    </lineage>
</organism>
<dbReference type="EMBL" id="JBHTGP010000012">
    <property type="protein sequence ID" value="MFD0687359.1"/>
    <property type="molecule type" value="Genomic_DNA"/>
</dbReference>
<evidence type="ECO:0008006" key="3">
    <source>
        <dbReference type="Google" id="ProtNLM"/>
    </source>
</evidence>